<sequence>MPFHANDYPEFVCIVSAYSRLCYKQVATELRLAISVAGALKTAHRMTESDS</sequence>
<dbReference type="EMBL" id="FCON02000084">
    <property type="protein sequence ID" value="SAL79335.1"/>
    <property type="molecule type" value="Genomic_DNA"/>
</dbReference>
<keyword evidence="2" id="KW-1185">Reference proteome</keyword>
<gene>
    <name evidence="1" type="ORF">AWB68_05611</name>
</gene>
<comment type="caution">
    <text evidence="1">The sequence shown here is derived from an EMBL/GenBank/DDBJ whole genome shotgun (WGS) entry which is preliminary data.</text>
</comment>
<dbReference type="Proteomes" id="UP000054770">
    <property type="component" value="Unassembled WGS sequence"/>
</dbReference>
<organism evidence="1 2">
    <name type="scientific">Caballeronia choica</name>
    <dbReference type="NCBI Taxonomy" id="326476"/>
    <lineage>
        <taxon>Bacteria</taxon>
        <taxon>Pseudomonadati</taxon>
        <taxon>Pseudomonadota</taxon>
        <taxon>Betaproteobacteria</taxon>
        <taxon>Burkholderiales</taxon>
        <taxon>Burkholderiaceae</taxon>
        <taxon>Caballeronia</taxon>
    </lineage>
</organism>
<accession>A0A158KE93</accession>
<name>A0A158KE93_9BURK</name>
<evidence type="ECO:0000313" key="1">
    <source>
        <dbReference type="EMBL" id="SAL79335.1"/>
    </source>
</evidence>
<dbReference type="AlphaFoldDB" id="A0A158KE93"/>
<reference evidence="1" key="1">
    <citation type="submission" date="2016-01" db="EMBL/GenBank/DDBJ databases">
        <authorList>
            <person name="Peeters C."/>
        </authorList>
    </citation>
    <scope>NUCLEOTIDE SEQUENCE [LARGE SCALE GENOMIC DNA]</scope>
    <source>
        <strain evidence="1">LMG 22940</strain>
    </source>
</reference>
<evidence type="ECO:0000313" key="2">
    <source>
        <dbReference type="Proteomes" id="UP000054770"/>
    </source>
</evidence>
<proteinExistence type="predicted"/>
<protein>
    <submittedName>
        <fullName evidence="1">Uncharacterized protein</fullName>
    </submittedName>
</protein>